<dbReference type="EMBL" id="JBHSWG010000004">
    <property type="protein sequence ID" value="MFC6762544.1"/>
    <property type="molecule type" value="Genomic_DNA"/>
</dbReference>
<accession>A0ABW2B9X9</accession>
<reference evidence="2" key="1">
    <citation type="journal article" date="2019" name="Int. J. Syst. Evol. Microbiol.">
        <title>The Global Catalogue of Microorganisms (GCM) 10K type strain sequencing project: providing services to taxonomists for standard genome sequencing and annotation.</title>
        <authorList>
            <consortium name="The Broad Institute Genomics Platform"/>
            <consortium name="The Broad Institute Genome Sequencing Center for Infectious Disease"/>
            <person name="Wu L."/>
            <person name="Ma J."/>
        </authorList>
    </citation>
    <scope>NUCLEOTIDE SEQUENCE [LARGE SCALE GENOMIC DNA]</scope>
    <source>
        <strain evidence="2">CCUG 66188</strain>
    </source>
</reference>
<organism evidence="1 2">
    <name type="scientific">Sulfitobacter porphyrae</name>
    <dbReference type="NCBI Taxonomy" id="1246864"/>
    <lineage>
        <taxon>Bacteria</taxon>
        <taxon>Pseudomonadati</taxon>
        <taxon>Pseudomonadota</taxon>
        <taxon>Alphaproteobacteria</taxon>
        <taxon>Rhodobacterales</taxon>
        <taxon>Roseobacteraceae</taxon>
        <taxon>Sulfitobacter</taxon>
    </lineage>
</organism>
<proteinExistence type="predicted"/>
<comment type="caution">
    <text evidence="1">The sequence shown here is derived from an EMBL/GenBank/DDBJ whole genome shotgun (WGS) entry which is preliminary data.</text>
</comment>
<protein>
    <submittedName>
        <fullName evidence="1">Uncharacterized protein</fullName>
    </submittedName>
</protein>
<evidence type="ECO:0000313" key="1">
    <source>
        <dbReference type="EMBL" id="MFC6762544.1"/>
    </source>
</evidence>
<gene>
    <name evidence="1" type="ORF">ACFQFQ_28115</name>
</gene>
<sequence length="104" mass="11739">MDRIDLSAVLCHKGNHHAIADRIGLSVFGDMDRERGAAIRVGPDHEIVECHDLFCRQFGQQRIIKRGRACQISSTKGRISNHFEPPYVSSIGSLTDRMLQIIIR</sequence>
<name>A0ABW2B9X9_9RHOB</name>
<dbReference type="Proteomes" id="UP001596353">
    <property type="component" value="Unassembled WGS sequence"/>
</dbReference>
<keyword evidence="2" id="KW-1185">Reference proteome</keyword>
<evidence type="ECO:0000313" key="2">
    <source>
        <dbReference type="Proteomes" id="UP001596353"/>
    </source>
</evidence>